<sequence length="285" mass="29402">MIAMHERNNPSETSRPAGPQASGPRRRPLVIEGSARRLGEGGDRPVFAGQSGHGASGYGSSRHGVTGHGAGRRSGPHGAAQPQTQTPSRPNAPFVQAPARSHVPGGHAPSFFKRRTEPEVDLFRHGGPRAKDAAEGPVTEPSNLPLAIALVAGVISAFLFVLPSVFGLTGDAATRAREPLTIETGSGDGLTFGDLATEISARNGEPVLTVSGRVSNSSPDAVLAPPIEIVLSDPAGRRIVRRLDVARRAVGAGESLSFSSSVLLPAVAAQNFEVSLRPVGAQVAK</sequence>
<name>A0A371X504_9HYPH</name>
<evidence type="ECO:0000313" key="3">
    <source>
        <dbReference type="EMBL" id="RFC64311.1"/>
    </source>
</evidence>
<dbReference type="AlphaFoldDB" id="A0A371X504"/>
<keyword evidence="2" id="KW-0472">Membrane</keyword>
<accession>A0A371X504</accession>
<gene>
    <name evidence="3" type="ORF">DYI37_08235</name>
</gene>
<comment type="caution">
    <text evidence="3">The sequence shown here is derived from an EMBL/GenBank/DDBJ whole genome shotgun (WGS) entry which is preliminary data.</text>
</comment>
<feature type="transmembrane region" description="Helical" evidence="2">
    <location>
        <begin position="146"/>
        <end position="168"/>
    </location>
</feature>
<dbReference type="RefSeq" id="WP_116682726.1">
    <property type="nucleotide sequence ID" value="NZ_QURL01000003.1"/>
</dbReference>
<dbReference type="OrthoDB" id="7159357at2"/>
<reference evidence="3 4" key="1">
    <citation type="submission" date="2018-08" db="EMBL/GenBank/DDBJ databases">
        <title>Fulvimarina sp. 85, whole genome shotgun sequence.</title>
        <authorList>
            <person name="Tuo L."/>
        </authorList>
    </citation>
    <scope>NUCLEOTIDE SEQUENCE [LARGE SCALE GENOMIC DNA]</scope>
    <source>
        <strain evidence="3 4">85</strain>
    </source>
</reference>
<proteinExistence type="predicted"/>
<dbReference type="EMBL" id="QURL01000003">
    <property type="protein sequence ID" value="RFC64311.1"/>
    <property type="molecule type" value="Genomic_DNA"/>
</dbReference>
<organism evidence="3 4">
    <name type="scientific">Fulvimarina endophytica</name>
    <dbReference type="NCBI Taxonomy" id="2293836"/>
    <lineage>
        <taxon>Bacteria</taxon>
        <taxon>Pseudomonadati</taxon>
        <taxon>Pseudomonadota</taxon>
        <taxon>Alphaproteobacteria</taxon>
        <taxon>Hyphomicrobiales</taxon>
        <taxon>Aurantimonadaceae</taxon>
        <taxon>Fulvimarina</taxon>
    </lineage>
</organism>
<evidence type="ECO:0000313" key="4">
    <source>
        <dbReference type="Proteomes" id="UP000264310"/>
    </source>
</evidence>
<feature type="region of interest" description="Disordered" evidence="1">
    <location>
        <begin position="1"/>
        <end position="115"/>
    </location>
</feature>
<evidence type="ECO:0000256" key="1">
    <source>
        <dbReference type="SAM" id="MobiDB-lite"/>
    </source>
</evidence>
<keyword evidence="2" id="KW-1133">Transmembrane helix</keyword>
<evidence type="ECO:0000256" key="2">
    <source>
        <dbReference type="SAM" id="Phobius"/>
    </source>
</evidence>
<feature type="compositionally biased region" description="Basic and acidic residues" evidence="1">
    <location>
        <begin position="34"/>
        <end position="43"/>
    </location>
</feature>
<keyword evidence="4" id="KW-1185">Reference proteome</keyword>
<dbReference type="Proteomes" id="UP000264310">
    <property type="component" value="Unassembled WGS sequence"/>
</dbReference>
<protein>
    <recommendedName>
        <fullName evidence="5">DUF3426 domain-containing protein</fullName>
    </recommendedName>
</protein>
<evidence type="ECO:0008006" key="5">
    <source>
        <dbReference type="Google" id="ProtNLM"/>
    </source>
</evidence>
<keyword evidence="2" id="KW-0812">Transmembrane</keyword>